<feature type="chain" id="PRO_5045111542" evidence="1">
    <location>
        <begin position="16"/>
        <end position="202"/>
    </location>
</feature>
<organism evidence="2 3">
    <name type="scientific">Kitasatospora cathayae</name>
    <dbReference type="NCBI Taxonomy" id="3004092"/>
    <lineage>
        <taxon>Bacteria</taxon>
        <taxon>Bacillati</taxon>
        <taxon>Actinomycetota</taxon>
        <taxon>Actinomycetes</taxon>
        <taxon>Kitasatosporales</taxon>
        <taxon>Streptomycetaceae</taxon>
        <taxon>Kitasatospora</taxon>
    </lineage>
</organism>
<evidence type="ECO:0000256" key="1">
    <source>
        <dbReference type="SAM" id="SignalP"/>
    </source>
</evidence>
<name>A0ABY7QBK1_9ACTN</name>
<dbReference type="RefSeq" id="WP_270148570.1">
    <property type="nucleotide sequence ID" value="NZ_CP115450.1"/>
</dbReference>
<dbReference type="Proteomes" id="UP001212821">
    <property type="component" value="Chromosome"/>
</dbReference>
<evidence type="ECO:0000313" key="2">
    <source>
        <dbReference type="EMBL" id="WBP90027.1"/>
    </source>
</evidence>
<dbReference type="EMBL" id="CP115450">
    <property type="protein sequence ID" value="WBP90027.1"/>
    <property type="molecule type" value="Genomic_DNA"/>
</dbReference>
<evidence type="ECO:0000313" key="3">
    <source>
        <dbReference type="Proteomes" id="UP001212821"/>
    </source>
</evidence>
<dbReference type="PROSITE" id="PS51257">
    <property type="entry name" value="PROKAR_LIPOPROTEIN"/>
    <property type="match status" value="1"/>
</dbReference>
<keyword evidence="3" id="KW-1185">Reference proteome</keyword>
<proteinExistence type="predicted"/>
<sequence>MRRGFGVLCSTVALAAALAAATACEPVLDTGAFHHPVSLPEPAPPSAQWIVDLVAELNTPPQCPKPTLPTMAVLDTDGQDRAIAFWLVDSFDVCYAVINHRGETPTTIWFSPIKDLIPRTPMPADTTAGVDSYAFTAYRGRVDDIEVSGDPDHLVSPVRLRTVDLGAGDLVTFAAYHYRIPATGKPLSLSLCTPAGTCRDAH</sequence>
<keyword evidence="1" id="KW-0732">Signal</keyword>
<accession>A0ABY7QBK1</accession>
<reference evidence="3" key="1">
    <citation type="submission" date="2022-12" db="EMBL/GenBank/DDBJ databases">
        <authorList>
            <person name="Mo P."/>
        </authorList>
    </citation>
    <scope>NUCLEOTIDE SEQUENCE [LARGE SCALE GENOMIC DNA]</scope>
    <source>
        <strain evidence="3">HUAS 3-15</strain>
    </source>
</reference>
<feature type="signal peptide" evidence="1">
    <location>
        <begin position="1"/>
        <end position="15"/>
    </location>
</feature>
<protein>
    <submittedName>
        <fullName evidence="2">Uncharacterized protein</fullName>
    </submittedName>
</protein>
<gene>
    <name evidence="2" type="ORF">O1G21_32055</name>
</gene>